<comment type="subcellular location">
    <subcellularLocation>
        <location evidence="1 8">Cell membrane</location>
        <topology evidence="1 8">Multi-pass membrane protein</topology>
    </subcellularLocation>
</comment>
<protein>
    <recommendedName>
        <fullName evidence="8">Transport permease protein</fullName>
    </recommendedName>
</protein>
<dbReference type="PROSITE" id="PS51012">
    <property type="entry name" value="ABC_TM2"/>
    <property type="match status" value="1"/>
</dbReference>
<evidence type="ECO:0000256" key="5">
    <source>
        <dbReference type="ARBA" id="ARBA00022692"/>
    </source>
</evidence>
<keyword evidence="3 8" id="KW-0813">Transport</keyword>
<evidence type="ECO:0000256" key="3">
    <source>
        <dbReference type="ARBA" id="ARBA00022448"/>
    </source>
</evidence>
<keyword evidence="4 8" id="KW-1003">Cell membrane</keyword>
<feature type="transmembrane region" description="Helical" evidence="8">
    <location>
        <begin position="222"/>
        <end position="243"/>
    </location>
</feature>
<dbReference type="AlphaFoldDB" id="A0A2Z2KJQ7"/>
<feature type="domain" description="ABC transmembrane type-2" evidence="9">
    <location>
        <begin position="224"/>
        <end position="447"/>
    </location>
</feature>
<dbReference type="KEGG" id="pdh:B9T62_29000"/>
<feature type="transmembrane region" description="Helical" evidence="8">
    <location>
        <begin position="7"/>
        <end position="24"/>
    </location>
</feature>
<feature type="transmembrane region" description="Helical" evidence="8">
    <location>
        <begin position="258"/>
        <end position="284"/>
    </location>
</feature>
<dbReference type="GO" id="GO:0005886">
    <property type="term" value="C:plasma membrane"/>
    <property type="evidence" value="ECO:0007669"/>
    <property type="project" value="UniProtKB-SubCell"/>
</dbReference>
<evidence type="ECO:0000256" key="2">
    <source>
        <dbReference type="ARBA" id="ARBA00007783"/>
    </source>
</evidence>
<evidence type="ECO:0000256" key="8">
    <source>
        <dbReference type="RuleBase" id="RU361157"/>
    </source>
</evidence>
<feature type="transmembrane region" description="Helical" evidence="8">
    <location>
        <begin position="338"/>
        <end position="361"/>
    </location>
</feature>
<evidence type="ECO:0000259" key="9">
    <source>
        <dbReference type="PROSITE" id="PS51012"/>
    </source>
</evidence>
<dbReference type="InterPro" id="IPR013525">
    <property type="entry name" value="ABC2_TM"/>
</dbReference>
<evidence type="ECO:0000256" key="6">
    <source>
        <dbReference type="ARBA" id="ARBA00022989"/>
    </source>
</evidence>
<dbReference type="PANTHER" id="PTHR30413">
    <property type="entry name" value="INNER MEMBRANE TRANSPORT PERMEASE"/>
    <property type="match status" value="1"/>
</dbReference>
<evidence type="ECO:0000256" key="1">
    <source>
        <dbReference type="ARBA" id="ARBA00004651"/>
    </source>
</evidence>
<reference evidence="10 11" key="1">
    <citation type="submission" date="2017-06" db="EMBL/GenBank/DDBJ databases">
        <title>Complete genome sequence of Paenibacillus donghaensis KCTC 13049T isolated from East Sea sediment, South Korea.</title>
        <authorList>
            <person name="Jung B.K."/>
            <person name="Hong S.-J."/>
            <person name="Shin J.-H."/>
        </authorList>
    </citation>
    <scope>NUCLEOTIDE SEQUENCE [LARGE SCALE GENOMIC DNA]</scope>
    <source>
        <strain evidence="10 11">KCTC 13049</strain>
    </source>
</reference>
<feature type="transmembrane region" description="Helical" evidence="8">
    <location>
        <begin position="166"/>
        <end position="187"/>
    </location>
</feature>
<accession>A0A2Z2KJQ7</accession>
<dbReference type="PANTHER" id="PTHR30413:SF10">
    <property type="entry name" value="CAPSULE POLYSACCHARIDE EXPORT INNER-MEMBRANE PROTEIN CTRC"/>
    <property type="match status" value="1"/>
</dbReference>
<keyword evidence="6 8" id="KW-1133">Transmembrane helix</keyword>
<comment type="similarity">
    <text evidence="2 8">Belongs to the ABC-2 integral membrane protein family.</text>
</comment>
<dbReference type="EMBL" id="CP021780">
    <property type="protein sequence ID" value="ASA24435.1"/>
    <property type="molecule type" value="Genomic_DNA"/>
</dbReference>
<dbReference type="GO" id="GO:0140359">
    <property type="term" value="F:ABC-type transporter activity"/>
    <property type="evidence" value="ECO:0007669"/>
    <property type="project" value="InterPro"/>
</dbReference>
<dbReference type="InterPro" id="IPR047817">
    <property type="entry name" value="ABC2_TM_bact-type"/>
</dbReference>
<feature type="transmembrane region" description="Helical" evidence="8">
    <location>
        <begin position="368"/>
        <end position="389"/>
    </location>
</feature>
<proteinExistence type="inferred from homology"/>
<evidence type="ECO:0000313" key="11">
    <source>
        <dbReference type="Proteomes" id="UP000249890"/>
    </source>
</evidence>
<gene>
    <name evidence="10" type="ORF">B9T62_29000</name>
</gene>
<dbReference type="Pfam" id="PF01061">
    <property type="entry name" value="ABC2_membrane"/>
    <property type="match status" value="1"/>
</dbReference>
<dbReference type="GO" id="GO:0015920">
    <property type="term" value="P:lipopolysaccharide transport"/>
    <property type="evidence" value="ECO:0007669"/>
    <property type="project" value="TreeGrafter"/>
</dbReference>
<name>A0A2Z2KJQ7_9BACL</name>
<feature type="transmembrane region" description="Helical" evidence="8">
    <location>
        <begin position="427"/>
        <end position="444"/>
    </location>
</feature>
<sequence>MKFLKRLIIVLVSIMVMLGVFYLLSAHQKSSTQMYIQFDVKSSVADDIQVFFSPEAEGWTETNSEFKKYEVKGSWKTFRFELPRAYSFIRIDVGQTKNSDLSIRDIHFSAITKSNVPLDDSSIKFNQIKINNSSNNEMNFNSIGNDPYLSFNTTPFIKGAYEGINIFTLLFNILISVLVGSLFYFVVKRFRCSIGFAREIRNNKSLIYNLAKNDFKTRYASSYLGVLWGFIQPLITIVTYWFVFQVGLRSGSVGDVPFIIWFIAGIVPWFFFSEALTGATNVFSEYSYLVKKVVFKIELLPFVKILSAGFVQIFFVIFIFIVYGFYGYLPGLYNLQIIYYFICMLVLVTAITFVTSAVVLFFKDLNQIIAVVIQIGFWFTPIGWSVTMLSETWAKIFKLNPMYYIVQGYRDTFIDEIIFYDRPYQTIYFWLFCIIVFTLGFKLFEKLKPHFSDVL</sequence>
<keyword evidence="11" id="KW-1185">Reference proteome</keyword>
<dbReference type="OrthoDB" id="9794365at2"/>
<evidence type="ECO:0000256" key="4">
    <source>
        <dbReference type="ARBA" id="ARBA00022475"/>
    </source>
</evidence>
<keyword evidence="7 8" id="KW-0472">Membrane</keyword>
<evidence type="ECO:0000256" key="7">
    <source>
        <dbReference type="ARBA" id="ARBA00023136"/>
    </source>
</evidence>
<evidence type="ECO:0000313" key="10">
    <source>
        <dbReference type="EMBL" id="ASA24435.1"/>
    </source>
</evidence>
<keyword evidence="5 8" id="KW-0812">Transmembrane</keyword>
<dbReference type="RefSeq" id="WP_087918406.1">
    <property type="nucleotide sequence ID" value="NZ_CP021780.1"/>
</dbReference>
<feature type="transmembrane region" description="Helical" evidence="8">
    <location>
        <begin position="305"/>
        <end position="326"/>
    </location>
</feature>
<organism evidence="10 11">
    <name type="scientific">Paenibacillus donghaensis</name>
    <dbReference type="NCBI Taxonomy" id="414771"/>
    <lineage>
        <taxon>Bacteria</taxon>
        <taxon>Bacillati</taxon>
        <taxon>Bacillota</taxon>
        <taxon>Bacilli</taxon>
        <taxon>Bacillales</taxon>
        <taxon>Paenibacillaceae</taxon>
        <taxon>Paenibacillus</taxon>
    </lineage>
</organism>
<dbReference type="Proteomes" id="UP000249890">
    <property type="component" value="Chromosome"/>
</dbReference>